<keyword evidence="2" id="KW-1185">Reference proteome</keyword>
<dbReference type="InterPro" id="IPR046531">
    <property type="entry name" value="DUF6596"/>
</dbReference>
<reference evidence="1 2" key="1">
    <citation type="submission" date="2016-07" db="EMBL/GenBank/DDBJ databases">
        <title>Draft genome sequence of Prauserella muralis DSM 45305, isolated from a mould-covered wall in an indoor environment.</title>
        <authorList>
            <person name="Ruckert C."/>
            <person name="Albersmeier A."/>
            <person name="Jiang C.-L."/>
            <person name="Jiang Y."/>
            <person name="Kalinowski J."/>
            <person name="Schneider O."/>
            <person name="Winkler A."/>
            <person name="Zotchev S.B."/>
        </authorList>
    </citation>
    <scope>NUCLEOTIDE SEQUENCE [LARGE SCALE GENOMIC DNA]</scope>
    <source>
        <strain evidence="1 2">DSM 45305</strain>
    </source>
</reference>
<comment type="caution">
    <text evidence="1">The sequence shown here is derived from an EMBL/GenBank/DDBJ whole genome shotgun (WGS) entry which is preliminary data.</text>
</comment>
<proteinExistence type="predicted"/>
<dbReference type="AlphaFoldDB" id="A0A2V4B061"/>
<accession>A0A2V4B061</accession>
<evidence type="ECO:0000313" key="1">
    <source>
        <dbReference type="EMBL" id="PXY27383.1"/>
    </source>
</evidence>
<gene>
    <name evidence="1" type="ORF">BAY60_13165</name>
</gene>
<dbReference type="OrthoDB" id="9780299at2"/>
<name>A0A2V4B061_9PSEU</name>
<dbReference type="Proteomes" id="UP000249915">
    <property type="component" value="Unassembled WGS sequence"/>
</dbReference>
<dbReference type="EMBL" id="MASW01000002">
    <property type="protein sequence ID" value="PXY27383.1"/>
    <property type="molecule type" value="Genomic_DNA"/>
</dbReference>
<evidence type="ECO:0000313" key="2">
    <source>
        <dbReference type="Proteomes" id="UP000249915"/>
    </source>
</evidence>
<dbReference type="Pfam" id="PF20239">
    <property type="entry name" value="DUF6596"/>
    <property type="match status" value="1"/>
</dbReference>
<dbReference type="PANTHER" id="PTHR47756">
    <property type="entry name" value="BLL6612 PROTEIN-RELATED"/>
    <property type="match status" value="1"/>
</dbReference>
<organism evidence="1 2">
    <name type="scientific">Prauserella muralis</name>
    <dbReference type="NCBI Taxonomy" id="588067"/>
    <lineage>
        <taxon>Bacteria</taxon>
        <taxon>Bacillati</taxon>
        <taxon>Actinomycetota</taxon>
        <taxon>Actinomycetes</taxon>
        <taxon>Pseudonocardiales</taxon>
        <taxon>Pseudonocardiaceae</taxon>
        <taxon>Prauserella</taxon>
    </lineage>
</organism>
<dbReference type="RefSeq" id="WP_112281386.1">
    <property type="nucleotide sequence ID" value="NZ_MASW01000002.1"/>
</dbReference>
<sequence length="328" mass="35329">MTDDSEAGPGLPTEPPTDDGERLRLLLTCCHPALTRDARVALTLRLLCGLSTPEVAHVLLVPEPVLAARIADATRWTGTAAMPLPMPPEAELPEHVGAATEVLHHVFTTGHVAPAGDTLIREDLVDSAIDLTRLLHRLLPRQGEVTGLLALMLLTDARREARLSPTGEVVSLAEQDRSRWDGRRIAEGMALLAESLRQNPTGYAVQAGIAAVHAEAASWEDTDWAEIAALYDVLHGLSPSPVVELNRAVAIGFRDGPQAGLAALAPLLDAPALATYPYLSAARADFLRRLGRRDEAATAYEEALAMTGNEVERAFLARRLDEVRPHPR</sequence>
<protein>
    <submittedName>
        <fullName evidence="1">Uncharacterized protein</fullName>
    </submittedName>
</protein>
<dbReference type="InterPro" id="IPR013324">
    <property type="entry name" value="RNA_pol_sigma_r3/r4-like"/>
</dbReference>
<dbReference type="SUPFAM" id="SSF88659">
    <property type="entry name" value="Sigma3 and sigma4 domains of RNA polymerase sigma factors"/>
    <property type="match status" value="1"/>
</dbReference>
<dbReference type="PANTHER" id="PTHR47756:SF2">
    <property type="entry name" value="BLL6612 PROTEIN"/>
    <property type="match status" value="1"/>
</dbReference>